<dbReference type="PANTHER" id="PTHR16305">
    <property type="entry name" value="TESTICULAR SOLUBLE ADENYLYL CYCLASE"/>
    <property type="match status" value="1"/>
</dbReference>
<dbReference type="GO" id="GO:0006355">
    <property type="term" value="P:regulation of DNA-templated transcription"/>
    <property type="evidence" value="ECO:0007669"/>
    <property type="project" value="InterPro"/>
</dbReference>
<dbReference type="PROSITE" id="PS00622">
    <property type="entry name" value="HTH_LUXR_1"/>
    <property type="match status" value="1"/>
</dbReference>
<sequence>MDGEVDLVEREQELATLRSAVAAGARAVVVTGPAGVGKSRLLREAVSAWAGAGGMSAWAGSRAMASPTAPVPFGVVDDLLLAAAGTDTGTADAGGYPHRQRLLALRQLPGPLIVEDLQWADADSLAVLVDLVRGDGPTLLASAREEPHRPLVAALAAFASTPRAETISLTGLSTGGVVALIEAIWGVAPPVRTALQVRRRTDGLPYWVEELARGTRTPADLTESALPGMASAALHVRVAEAGAGATEVAEVAAVLGERVDLALLLGVLDQPMTAVLPRLRRLVDAWVLTEVAADQFAFRHELTREAVAARVPQAQRRRWHAQAYAVVAAAGAGDARLAWHAAEAGRDADVVAPARRGAATLLAAGSGAEALRLAEMALAAGAEPAWPVHRIAAQAAYLAGWFDEAEPHVAAWREGARQAGQAGEAAEADCLRASLRWRSGDIAGQWEALQDALAQPGLAGPALAQVRAARSNALQRAERYEEAVTEAGLVLAAAGPADPARRAALISKGTAISGHRGLAVAAPDVAAQEALHRQGLALLEQAEQESEAAGDLLNLGRAINNSLGIRLFRLPAAEQWDEWTKTRARAERLGLHASLGKIVRHGIDLAVWTGEWERGWRAVIGRLPEEAEPVERVVLAAKAALLALEADHLAEATRLAERSTRAAAGMDQFWAVLYIALLEVAFAARTGTPALTTKALRRYRLAVSPEAHRKRGHRAWEAAEWALIGGVPPATVRAFLTATVPAGLPAICADEAELALAEAAGDDAAAIAAGDRLRNGASQVTAPYGAVSWGSALTQLGRSLLRTGRVEAAAACAEQACAVLANWPGHRLAAAQELRRAATGPTRRLTARERQVLDLIVAGLTNREIAERLGVAARTVAVHVSRVLAKTGSASRTELAVRQLRAGGG</sequence>
<protein>
    <submittedName>
        <fullName evidence="4">AAA family ATPase</fullName>
    </submittedName>
</protein>
<dbReference type="EMBL" id="CP070499">
    <property type="protein sequence ID" value="QSB15009.1"/>
    <property type="molecule type" value="Genomic_DNA"/>
</dbReference>
<accession>A0A895YHL3</accession>
<dbReference type="Gene3D" id="1.10.10.10">
    <property type="entry name" value="Winged helix-like DNA-binding domain superfamily/Winged helix DNA-binding domain"/>
    <property type="match status" value="1"/>
</dbReference>
<evidence type="ECO:0000313" key="4">
    <source>
        <dbReference type="EMBL" id="QSB15009.1"/>
    </source>
</evidence>
<keyword evidence="5" id="KW-1185">Reference proteome</keyword>
<keyword evidence="2" id="KW-0067">ATP-binding</keyword>
<evidence type="ECO:0000256" key="1">
    <source>
        <dbReference type="ARBA" id="ARBA00022741"/>
    </source>
</evidence>
<dbReference type="SUPFAM" id="SSF52540">
    <property type="entry name" value="P-loop containing nucleoside triphosphate hydrolases"/>
    <property type="match status" value="1"/>
</dbReference>
<dbReference type="PROSITE" id="PS50043">
    <property type="entry name" value="HTH_LUXR_2"/>
    <property type="match status" value="1"/>
</dbReference>
<name>A0A895YHL3_9ACTN</name>
<dbReference type="Pfam" id="PF13191">
    <property type="entry name" value="AAA_16"/>
    <property type="match status" value="1"/>
</dbReference>
<proteinExistence type="predicted"/>
<dbReference type="Proteomes" id="UP000662857">
    <property type="component" value="Chromosome"/>
</dbReference>
<dbReference type="GO" id="GO:0003677">
    <property type="term" value="F:DNA binding"/>
    <property type="evidence" value="ECO:0007669"/>
    <property type="project" value="InterPro"/>
</dbReference>
<dbReference type="SUPFAM" id="SSF46894">
    <property type="entry name" value="C-terminal effector domain of the bipartite response regulators"/>
    <property type="match status" value="1"/>
</dbReference>
<dbReference type="PRINTS" id="PR00038">
    <property type="entry name" value="HTHLUXR"/>
</dbReference>
<dbReference type="CDD" id="cd06170">
    <property type="entry name" value="LuxR_C_like"/>
    <property type="match status" value="1"/>
</dbReference>
<evidence type="ECO:0000259" key="3">
    <source>
        <dbReference type="PROSITE" id="PS50043"/>
    </source>
</evidence>
<dbReference type="GO" id="GO:0005737">
    <property type="term" value="C:cytoplasm"/>
    <property type="evidence" value="ECO:0007669"/>
    <property type="project" value="TreeGrafter"/>
</dbReference>
<dbReference type="InterPro" id="IPR000792">
    <property type="entry name" value="Tscrpt_reg_LuxR_C"/>
</dbReference>
<dbReference type="InterPro" id="IPR041664">
    <property type="entry name" value="AAA_16"/>
</dbReference>
<gene>
    <name evidence="4" type="ORF">JQS43_01050</name>
</gene>
<dbReference type="Gene3D" id="3.40.50.300">
    <property type="entry name" value="P-loop containing nucleotide triphosphate hydrolases"/>
    <property type="match status" value="1"/>
</dbReference>
<organism evidence="4 5">
    <name type="scientific">Natronosporangium hydrolyticum</name>
    <dbReference type="NCBI Taxonomy" id="2811111"/>
    <lineage>
        <taxon>Bacteria</taxon>
        <taxon>Bacillati</taxon>
        <taxon>Actinomycetota</taxon>
        <taxon>Actinomycetes</taxon>
        <taxon>Micromonosporales</taxon>
        <taxon>Micromonosporaceae</taxon>
        <taxon>Natronosporangium</taxon>
    </lineage>
</organism>
<reference evidence="4" key="1">
    <citation type="submission" date="2021-02" db="EMBL/GenBank/DDBJ databases">
        <title>Natrosporangium hydrolyticum gen. nov., sp. nov, a haloalkaliphilic actinobacterium from a soda solonchak soil.</title>
        <authorList>
            <person name="Sorokin D.Y."/>
            <person name="Khijniak T.V."/>
            <person name="Zakharycheva A.P."/>
            <person name="Boueva O.V."/>
            <person name="Ariskina E.V."/>
            <person name="Hahnke R.L."/>
            <person name="Bunk B."/>
            <person name="Sproer C."/>
            <person name="Schumann P."/>
            <person name="Evtushenko L.I."/>
            <person name="Kublanov I.V."/>
        </authorList>
    </citation>
    <scope>NUCLEOTIDE SEQUENCE</scope>
    <source>
        <strain evidence="4">DSM 106523</strain>
    </source>
</reference>
<dbReference type="AlphaFoldDB" id="A0A895YHL3"/>
<dbReference type="PANTHER" id="PTHR16305:SF28">
    <property type="entry name" value="GUANYLATE CYCLASE DOMAIN-CONTAINING PROTEIN"/>
    <property type="match status" value="1"/>
</dbReference>
<feature type="domain" description="HTH luxR-type" evidence="3">
    <location>
        <begin position="838"/>
        <end position="903"/>
    </location>
</feature>
<keyword evidence="1" id="KW-0547">Nucleotide-binding</keyword>
<evidence type="ECO:0000256" key="2">
    <source>
        <dbReference type="ARBA" id="ARBA00022840"/>
    </source>
</evidence>
<dbReference type="RefSeq" id="WP_275580993.1">
    <property type="nucleotide sequence ID" value="NZ_CP070499.1"/>
</dbReference>
<dbReference type="InterPro" id="IPR016032">
    <property type="entry name" value="Sig_transdc_resp-reg_C-effctor"/>
</dbReference>
<dbReference type="InterPro" id="IPR036388">
    <property type="entry name" value="WH-like_DNA-bd_sf"/>
</dbReference>
<dbReference type="Pfam" id="PF00196">
    <property type="entry name" value="GerE"/>
    <property type="match status" value="1"/>
</dbReference>
<dbReference type="GO" id="GO:0004016">
    <property type="term" value="F:adenylate cyclase activity"/>
    <property type="evidence" value="ECO:0007669"/>
    <property type="project" value="TreeGrafter"/>
</dbReference>
<dbReference type="GO" id="GO:0005524">
    <property type="term" value="F:ATP binding"/>
    <property type="evidence" value="ECO:0007669"/>
    <property type="project" value="UniProtKB-KW"/>
</dbReference>
<dbReference type="KEGG" id="nhy:JQS43_01050"/>
<dbReference type="InterPro" id="IPR027417">
    <property type="entry name" value="P-loop_NTPase"/>
</dbReference>
<evidence type="ECO:0000313" key="5">
    <source>
        <dbReference type="Proteomes" id="UP000662857"/>
    </source>
</evidence>
<dbReference type="SMART" id="SM00421">
    <property type="entry name" value="HTH_LUXR"/>
    <property type="match status" value="1"/>
</dbReference>